<accession>A0A0S7B7Z7</accession>
<dbReference type="OrthoDB" id="9815144at2"/>
<dbReference type="STRING" id="360412.LARV_01322"/>
<dbReference type="GO" id="GO:0016811">
    <property type="term" value="F:hydrolase activity, acting on carbon-nitrogen (but not peptide) bonds, in linear amides"/>
    <property type="evidence" value="ECO:0007669"/>
    <property type="project" value="TreeGrafter"/>
</dbReference>
<dbReference type="RefSeq" id="WP_083522379.1">
    <property type="nucleotide sequence ID" value="NZ_DF967972.1"/>
</dbReference>
<keyword evidence="1" id="KW-1133">Transmembrane helix</keyword>
<dbReference type="InterPro" id="IPR003737">
    <property type="entry name" value="GlcNAc_PI_deacetylase-related"/>
</dbReference>
<keyword evidence="1" id="KW-0472">Membrane</keyword>
<reference evidence="2" key="1">
    <citation type="submission" date="2015-07" db="EMBL/GenBank/DDBJ databases">
        <title>Draft Genome Sequences of Anaerolinea thermolimosa IMO-1, Bellilinea caldifistulae GOMI-1, Leptolinea tardivitalis YMTK-2, Levilinea saccharolytica KIBI-1,Longilinea arvoryzae KOME-1, Previously Described as Members of the Anaerolineaceae (Chloroflexi).</title>
        <authorList>
            <person name="Sekiguchi Y."/>
            <person name="Ohashi A."/>
            <person name="Matsuura N."/>
            <person name="Tourlousse M.D."/>
        </authorList>
    </citation>
    <scope>NUCLEOTIDE SEQUENCE [LARGE SCALE GENOMIC DNA]</scope>
    <source>
        <strain evidence="2">KOME-1</strain>
    </source>
</reference>
<proteinExistence type="predicted"/>
<dbReference type="InterPro" id="IPR024078">
    <property type="entry name" value="LmbE-like_dom_sf"/>
</dbReference>
<evidence type="ECO:0000313" key="3">
    <source>
        <dbReference type="Proteomes" id="UP000055060"/>
    </source>
</evidence>
<protein>
    <submittedName>
        <fullName evidence="2">Uncharacterized protein, LmbE homolog</fullName>
    </submittedName>
</protein>
<keyword evidence="3" id="KW-1185">Reference proteome</keyword>
<dbReference type="Pfam" id="PF02585">
    <property type="entry name" value="PIG-L"/>
    <property type="match status" value="1"/>
</dbReference>
<evidence type="ECO:0000313" key="2">
    <source>
        <dbReference type="EMBL" id="GAP13567.1"/>
    </source>
</evidence>
<dbReference type="Gene3D" id="3.40.50.10320">
    <property type="entry name" value="LmbE-like"/>
    <property type="match status" value="1"/>
</dbReference>
<dbReference type="PANTHER" id="PTHR12993">
    <property type="entry name" value="N-ACETYLGLUCOSAMINYL-PHOSPHATIDYLINOSITOL DE-N-ACETYLASE-RELATED"/>
    <property type="match status" value="1"/>
</dbReference>
<feature type="transmembrane region" description="Helical" evidence="1">
    <location>
        <begin position="20"/>
        <end position="38"/>
    </location>
</feature>
<sequence>MTALKGKCQRLCLKRSFKVVLACLAIALVGYGGVWLIFCKVNSDYYHTLPLMQIPQASRVLVVAPHNDDEMLTDSILIKRLLSQGSKVYFAIITNGDGFTPDIMLSSKKLNLTGSDYIRLGQLRERETINGLALLGIPPENIRFFGYPDRGCQEMLLYHWFIKAPYFDPWTRSSVVPYENSNGDMPALAGESLFKDIKTVLNEVSPDLIIMPHPYDENLDHASVNAMMQFALRSLGMDGIPQYLYLTHHAFNTWPQAMYPRNAGPYLVPPVNLRLSVTEWQILPITAEDKQLALNVIDQYPSQLIVDNKYLHSFARDNELFAVYKQPVLQYGKHTGDQIRPSVDNQICVTPTGSIFSRSADDAKHIKALYGEISTDGILHLMLETIGSVNPKVIYQFMLISESNSGEISHSTITVQNGQVYTVGFDSSIDLVQTNEAWIHLAIPYSEFVDTKSCIIQTSASIFERVESKTIWQELIFPPQNALP</sequence>
<keyword evidence="1" id="KW-0812">Transmembrane</keyword>
<gene>
    <name evidence="2" type="ORF">LARV_01322</name>
</gene>
<evidence type="ECO:0000256" key="1">
    <source>
        <dbReference type="SAM" id="Phobius"/>
    </source>
</evidence>
<dbReference type="EMBL" id="DF967972">
    <property type="protein sequence ID" value="GAP13567.1"/>
    <property type="molecule type" value="Genomic_DNA"/>
</dbReference>
<organism evidence="2">
    <name type="scientific">Longilinea arvoryzae</name>
    <dbReference type="NCBI Taxonomy" id="360412"/>
    <lineage>
        <taxon>Bacteria</taxon>
        <taxon>Bacillati</taxon>
        <taxon>Chloroflexota</taxon>
        <taxon>Anaerolineae</taxon>
        <taxon>Anaerolineales</taxon>
        <taxon>Anaerolineaceae</taxon>
        <taxon>Longilinea</taxon>
    </lineage>
</organism>
<dbReference type="Proteomes" id="UP000055060">
    <property type="component" value="Unassembled WGS sequence"/>
</dbReference>
<dbReference type="PANTHER" id="PTHR12993:SF29">
    <property type="entry name" value="BLR3841 PROTEIN"/>
    <property type="match status" value="1"/>
</dbReference>
<name>A0A0S7B7Z7_9CHLR</name>
<dbReference type="AlphaFoldDB" id="A0A0S7B7Z7"/>
<dbReference type="SUPFAM" id="SSF102588">
    <property type="entry name" value="LmbE-like"/>
    <property type="match status" value="1"/>
</dbReference>